<sequence length="76" mass="8995">MSIKEPPLEDSDIDWYVNEGLQDMNEQYDNYMDEQGLTEYVMNLIEEKFNLVESTESLEEIQVRVSKKCVERINEG</sequence>
<name>A0A382E3H0_9ZZZZ</name>
<protein>
    <submittedName>
        <fullName evidence="1">Uncharacterized protein</fullName>
    </submittedName>
</protein>
<evidence type="ECO:0000313" key="1">
    <source>
        <dbReference type="EMBL" id="SVB45015.1"/>
    </source>
</evidence>
<organism evidence="1">
    <name type="scientific">marine metagenome</name>
    <dbReference type="NCBI Taxonomy" id="408172"/>
    <lineage>
        <taxon>unclassified sequences</taxon>
        <taxon>metagenomes</taxon>
        <taxon>ecological metagenomes</taxon>
    </lineage>
</organism>
<dbReference type="AlphaFoldDB" id="A0A382E3H0"/>
<proteinExistence type="predicted"/>
<dbReference type="EMBL" id="UINC01042407">
    <property type="protein sequence ID" value="SVB45015.1"/>
    <property type="molecule type" value="Genomic_DNA"/>
</dbReference>
<accession>A0A382E3H0</accession>
<gene>
    <name evidence="1" type="ORF">METZ01_LOCUS197869</name>
</gene>
<reference evidence="1" key="1">
    <citation type="submission" date="2018-05" db="EMBL/GenBank/DDBJ databases">
        <authorList>
            <person name="Lanie J.A."/>
            <person name="Ng W.-L."/>
            <person name="Kazmierczak K.M."/>
            <person name="Andrzejewski T.M."/>
            <person name="Davidsen T.M."/>
            <person name="Wayne K.J."/>
            <person name="Tettelin H."/>
            <person name="Glass J.I."/>
            <person name="Rusch D."/>
            <person name="Podicherti R."/>
            <person name="Tsui H.-C.T."/>
            <person name="Winkler M.E."/>
        </authorList>
    </citation>
    <scope>NUCLEOTIDE SEQUENCE</scope>
</reference>